<dbReference type="Proteomes" id="UP001501175">
    <property type="component" value="Unassembled WGS sequence"/>
</dbReference>
<dbReference type="Gene3D" id="2.60.120.260">
    <property type="entry name" value="Galactose-binding domain-like"/>
    <property type="match status" value="1"/>
</dbReference>
<evidence type="ECO:0000313" key="3">
    <source>
        <dbReference type="Proteomes" id="UP001501175"/>
    </source>
</evidence>
<keyword evidence="1" id="KW-0732">Signal</keyword>
<sequence length="438" mass="47888">MNDGKVLWKTFVFVCCILLGYPIDSHAQSCNGSLGDPIVNQTFGAGRLGALTAEQTTYKYVSTNCANDGEYTLASAVNPACFYGTWHRLTEDHTPGDKDGNMLVVNASHGAGEFYKQQVTGLCGGTTFEFSVWIVNLMSLRTPSVPCVLRQVDPNITMRIETTDGTLIKAIDTGTIERTGSAAWKRFAALFTLPSGTSSVVLRLVNNEIGGCGNDLALDDIQFRPCGPLLQASFGVGSAADTVLCSNSELVINSSLGSGYSNPSFQWQESKDGKAWTDIAGANTPVYTVNTTIPQKKYYRLVSAEAENIRNSQCRAVSTALTVTTCACVLTTYLDMYVPTVFTPNDDRVNDTFDIYVSQSVPVDLKIYNRWGSVVFATATMDQKWDGNYLDRPCPPGDYTWEVNYEITDFKNLQGRSRAAAECPLRKVTQQGHILLLR</sequence>
<evidence type="ECO:0000313" key="2">
    <source>
        <dbReference type="EMBL" id="GAA4449300.1"/>
    </source>
</evidence>
<reference evidence="3" key="1">
    <citation type="journal article" date="2019" name="Int. J. Syst. Evol. Microbiol.">
        <title>The Global Catalogue of Microorganisms (GCM) 10K type strain sequencing project: providing services to taxonomists for standard genome sequencing and annotation.</title>
        <authorList>
            <consortium name="The Broad Institute Genomics Platform"/>
            <consortium name="The Broad Institute Genome Sequencing Center for Infectious Disease"/>
            <person name="Wu L."/>
            <person name="Ma J."/>
        </authorList>
    </citation>
    <scope>NUCLEOTIDE SEQUENCE [LARGE SCALE GENOMIC DNA]</scope>
    <source>
        <strain evidence="3">JCM 17927</strain>
    </source>
</reference>
<dbReference type="Gene3D" id="2.60.40.2700">
    <property type="match status" value="1"/>
</dbReference>
<dbReference type="EMBL" id="BAABHD010000005">
    <property type="protein sequence ID" value="GAA4449300.1"/>
    <property type="molecule type" value="Genomic_DNA"/>
</dbReference>
<dbReference type="RefSeq" id="WP_345240914.1">
    <property type="nucleotide sequence ID" value="NZ_BAABHD010000005.1"/>
</dbReference>
<name>A0ABP8MEG3_9BACT</name>
<dbReference type="Pfam" id="PF13585">
    <property type="entry name" value="CHU_C"/>
    <property type="match status" value="1"/>
</dbReference>
<gene>
    <name evidence="2" type="ORF">GCM10023189_08570</name>
</gene>
<proteinExistence type="predicted"/>
<evidence type="ECO:0008006" key="4">
    <source>
        <dbReference type="Google" id="ProtNLM"/>
    </source>
</evidence>
<evidence type="ECO:0000256" key="1">
    <source>
        <dbReference type="SAM" id="SignalP"/>
    </source>
</evidence>
<organism evidence="2 3">
    <name type="scientific">Nibrella saemangeumensis</name>
    <dbReference type="NCBI Taxonomy" id="1084526"/>
    <lineage>
        <taxon>Bacteria</taxon>
        <taxon>Pseudomonadati</taxon>
        <taxon>Bacteroidota</taxon>
        <taxon>Cytophagia</taxon>
        <taxon>Cytophagales</taxon>
        <taxon>Spirosomataceae</taxon>
        <taxon>Nibrella</taxon>
    </lineage>
</organism>
<comment type="caution">
    <text evidence="2">The sequence shown here is derived from an EMBL/GenBank/DDBJ whole genome shotgun (WGS) entry which is preliminary data.</text>
</comment>
<feature type="chain" id="PRO_5045472565" description="Gliding motility-associated C-terminal domain-containing protein" evidence="1">
    <location>
        <begin position="28"/>
        <end position="438"/>
    </location>
</feature>
<dbReference type="InterPro" id="IPR026341">
    <property type="entry name" value="T9SS_type_B"/>
</dbReference>
<accession>A0ABP8MEG3</accession>
<dbReference type="NCBIfam" id="TIGR04131">
    <property type="entry name" value="Bac_Flav_CTERM"/>
    <property type="match status" value="1"/>
</dbReference>
<protein>
    <recommendedName>
        <fullName evidence="4">Gliding motility-associated C-terminal domain-containing protein</fullName>
    </recommendedName>
</protein>
<feature type="signal peptide" evidence="1">
    <location>
        <begin position="1"/>
        <end position="27"/>
    </location>
</feature>
<keyword evidence="3" id="KW-1185">Reference proteome</keyword>